<dbReference type="AlphaFoldDB" id="A0A6M3LQJ6"/>
<protein>
    <submittedName>
        <fullName evidence="1">Uncharacterized protein</fullName>
    </submittedName>
</protein>
<sequence>MSLIAWRKLQADPETLAKHTQENTIGAASIIAEYIKNGAVTTTKLYENAVTSGKSDLTIVASETLRNSNDGLKTTVLATYTKIKEIKVNANLSACRVKFDGQRDPTEANAYGRVYKNGVALGTEHELYFGTYATYSEDFTNFLVNDLIQIYAKTGTGAAFVKNMRFYYDLDLKAMSVTNQDP</sequence>
<evidence type="ECO:0000313" key="1">
    <source>
        <dbReference type="EMBL" id="QJA95714.1"/>
    </source>
</evidence>
<name>A0A6M3LQJ6_9ZZZZ</name>
<accession>A0A6M3LQJ6</accession>
<proteinExistence type="predicted"/>
<gene>
    <name evidence="1" type="ORF">MM415B05215_0009</name>
</gene>
<organism evidence="1">
    <name type="scientific">viral metagenome</name>
    <dbReference type="NCBI Taxonomy" id="1070528"/>
    <lineage>
        <taxon>unclassified sequences</taxon>
        <taxon>metagenomes</taxon>
        <taxon>organismal metagenomes</taxon>
    </lineage>
</organism>
<reference evidence="1" key="1">
    <citation type="submission" date="2020-03" db="EMBL/GenBank/DDBJ databases">
        <title>The deep terrestrial virosphere.</title>
        <authorList>
            <person name="Holmfeldt K."/>
            <person name="Nilsson E."/>
            <person name="Simone D."/>
            <person name="Lopez-Fernandez M."/>
            <person name="Wu X."/>
            <person name="de Brujin I."/>
            <person name="Lundin D."/>
            <person name="Andersson A."/>
            <person name="Bertilsson S."/>
            <person name="Dopson M."/>
        </authorList>
    </citation>
    <scope>NUCLEOTIDE SEQUENCE</scope>
    <source>
        <strain evidence="1">MM415B05215</strain>
    </source>
</reference>
<dbReference type="EMBL" id="MT143337">
    <property type="protein sequence ID" value="QJA95714.1"/>
    <property type="molecule type" value="Genomic_DNA"/>
</dbReference>